<protein>
    <submittedName>
        <fullName evidence="7">Serine/threonine protein kinase</fullName>
    </submittedName>
</protein>
<accession>A0A0F6WAN4</accession>
<evidence type="ECO:0000256" key="3">
    <source>
        <dbReference type="ARBA" id="ARBA00022777"/>
    </source>
</evidence>
<evidence type="ECO:0000259" key="6">
    <source>
        <dbReference type="PROSITE" id="PS50011"/>
    </source>
</evidence>
<dbReference type="InterPro" id="IPR008271">
    <property type="entry name" value="Ser/Thr_kinase_AS"/>
</dbReference>
<sequence>MLSPSMTTSKTIDEVAQGRVGQVVADRYELQRLLGVGASGAVYEAIHRYTDRSVALKAMHPHLTAAPEAVRRFLREARAAAAVGHPGIPQVLDAGTLEDGRPYIVNELLEGRSLDEAIRAKDLTLDDVTTIGVQLCDVLAAAHDVHIVHRDVKPENVFLVREKGTLGVRLLDFGVAKNLQSVDRSGILTKPGTAIGTPTYMAPEQARALPVDARTDLWGAGATLFHAATGRTHFQEPSLPMLLMRIVTSRPPRIREVRADVPDALARAIDGALEPDVAHRWPDARAMAAVLAG</sequence>
<dbReference type="GO" id="GO:0005524">
    <property type="term" value="F:ATP binding"/>
    <property type="evidence" value="ECO:0007669"/>
    <property type="project" value="UniProtKB-UniRule"/>
</dbReference>
<keyword evidence="3 7" id="KW-0418">Kinase</keyword>
<dbReference type="InterPro" id="IPR011009">
    <property type="entry name" value="Kinase-like_dom_sf"/>
</dbReference>
<evidence type="ECO:0000256" key="1">
    <source>
        <dbReference type="ARBA" id="ARBA00022679"/>
    </source>
</evidence>
<feature type="binding site" evidence="5">
    <location>
        <position position="57"/>
    </location>
    <ligand>
        <name>ATP</name>
        <dbReference type="ChEBI" id="CHEBI:30616"/>
    </ligand>
</feature>
<dbReference type="PROSITE" id="PS00107">
    <property type="entry name" value="PROTEIN_KINASE_ATP"/>
    <property type="match status" value="1"/>
</dbReference>
<keyword evidence="2 5" id="KW-0547">Nucleotide-binding</keyword>
<dbReference type="Gene3D" id="3.30.200.20">
    <property type="entry name" value="Phosphorylase Kinase, domain 1"/>
    <property type="match status" value="1"/>
</dbReference>
<dbReference type="Proteomes" id="UP000034883">
    <property type="component" value="Chromosome"/>
</dbReference>
<reference evidence="7 8" key="1">
    <citation type="submission" date="2015-03" db="EMBL/GenBank/DDBJ databases">
        <title>Genome assembly of Sandaracinus amylolyticus DSM 53668.</title>
        <authorList>
            <person name="Sharma G."/>
            <person name="Subramanian S."/>
        </authorList>
    </citation>
    <scope>NUCLEOTIDE SEQUENCE [LARGE SCALE GENOMIC DNA]</scope>
    <source>
        <strain evidence="7 8">DSM 53668</strain>
    </source>
</reference>
<dbReference type="PROSITE" id="PS50011">
    <property type="entry name" value="PROTEIN_KINASE_DOM"/>
    <property type="match status" value="1"/>
</dbReference>
<dbReference type="InterPro" id="IPR000719">
    <property type="entry name" value="Prot_kinase_dom"/>
</dbReference>
<dbReference type="Pfam" id="PF00069">
    <property type="entry name" value="Pkinase"/>
    <property type="match status" value="1"/>
</dbReference>
<keyword evidence="1" id="KW-0808">Transferase</keyword>
<proteinExistence type="predicted"/>
<dbReference type="EMBL" id="CP011125">
    <property type="protein sequence ID" value="AKF11700.1"/>
    <property type="molecule type" value="Genomic_DNA"/>
</dbReference>
<gene>
    <name evidence="7" type="ORF">DB32_008849</name>
</gene>
<dbReference type="STRING" id="927083.DB32_008849"/>
<keyword evidence="8" id="KW-1185">Reference proteome</keyword>
<keyword evidence="7" id="KW-0723">Serine/threonine-protein kinase</keyword>
<dbReference type="SMART" id="SM00220">
    <property type="entry name" value="S_TKc"/>
    <property type="match status" value="1"/>
</dbReference>
<evidence type="ECO:0000313" key="7">
    <source>
        <dbReference type="EMBL" id="AKF11700.1"/>
    </source>
</evidence>
<dbReference type="KEGG" id="samy:DB32_008849"/>
<dbReference type="AlphaFoldDB" id="A0A0F6WAN4"/>
<dbReference type="InterPro" id="IPR017441">
    <property type="entry name" value="Protein_kinase_ATP_BS"/>
</dbReference>
<evidence type="ECO:0000256" key="4">
    <source>
        <dbReference type="ARBA" id="ARBA00022840"/>
    </source>
</evidence>
<dbReference type="PROSITE" id="PS00108">
    <property type="entry name" value="PROTEIN_KINASE_ST"/>
    <property type="match status" value="1"/>
</dbReference>
<keyword evidence="4 5" id="KW-0067">ATP-binding</keyword>
<dbReference type="OrthoDB" id="9779541at2"/>
<evidence type="ECO:0000256" key="2">
    <source>
        <dbReference type="ARBA" id="ARBA00022741"/>
    </source>
</evidence>
<dbReference type="SUPFAM" id="SSF56112">
    <property type="entry name" value="Protein kinase-like (PK-like)"/>
    <property type="match status" value="1"/>
</dbReference>
<dbReference type="CDD" id="cd14014">
    <property type="entry name" value="STKc_PknB_like"/>
    <property type="match status" value="1"/>
</dbReference>
<dbReference type="PANTHER" id="PTHR43289">
    <property type="entry name" value="MITOGEN-ACTIVATED PROTEIN KINASE KINASE KINASE 20-RELATED"/>
    <property type="match status" value="1"/>
</dbReference>
<evidence type="ECO:0000313" key="8">
    <source>
        <dbReference type="Proteomes" id="UP000034883"/>
    </source>
</evidence>
<dbReference type="GO" id="GO:0004674">
    <property type="term" value="F:protein serine/threonine kinase activity"/>
    <property type="evidence" value="ECO:0007669"/>
    <property type="project" value="UniProtKB-KW"/>
</dbReference>
<dbReference type="Gene3D" id="1.10.510.10">
    <property type="entry name" value="Transferase(Phosphotransferase) domain 1"/>
    <property type="match status" value="1"/>
</dbReference>
<organism evidence="7 8">
    <name type="scientific">Sandaracinus amylolyticus</name>
    <dbReference type="NCBI Taxonomy" id="927083"/>
    <lineage>
        <taxon>Bacteria</taxon>
        <taxon>Pseudomonadati</taxon>
        <taxon>Myxococcota</taxon>
        <taxon>Polyangia</taxon>
        <taxon>Polyangiales</taxon>
        <taxon>Sandaracinaceae</taxon>
        <taxon>Sandaracinus</taxon>
    </lineage>
</organism>
<name>A0A0F6WAN4_9BACT</name>
<evidence type="ECO:0000256" key="5">
    <source>
        <dbReference type="PROSITE-ProRule" id="PRU10141"/>
    </source>
</evidence>
<dbReference type="PANTHER" id="PTHR43289:SF34">
    <property type="entry name" value="SERINE_THREONINE-PROTEIN KINASE YBDM-RELATED"/>
    <property type="match status" value="1"/>
</dbReference>
<feature type="domain" description="Protein kinase" evidence="6">
    <location>
        <begin position="28"/>
        <end position="293"/>
    </location>
</feature>